<dbReference type="GO" id="GO:0003735">
    <property type="term" value="F:structural constituent of ribosome"/>
    <property type="evidence" value="ECO:0007669"/>
    <property type="project" value="InterPro"/>
</dbReference>
<dbReference type="PANTHER" id="PTHR15893">
    <property type="entry name" value="RIBOSOMAL PROTEIN L27"/>
    <property type="match status" value="1"/>
</dbReference>
<dbReference type="Gene3D" id="2.40.50.100">
    <property type="match status" value="1"/>
</dbReference>
<reference evidence="5 6" key="1">
    <citation type="journal article" date="2014" name="Mol. Plant">
        <title>Chromosome Scale Genome Assembly and Transcriptome Profiling of Nannochloropsis gaditana in Nitrogen Depletion.</title>
        <authorList>
            <person name="Corteggiani Carpinelli E."/>
            <person name="Telatin A."/>
            <person name="Vitulo N."/>
            <person name="Forcato C."/>
            <person name="D'Angelo M."/>
            <person name="Schiavon R."/>
            <person name="Vezzi A."/>
            <person name="Giacometti G.M."/>
            <person name="Morosinotto T."/>
            <person name="Valle G."/>
        </authorList>
    </citation>
    <scope>NUCLEOTIDE SEQUENCE [LARGE SCALE GENOMIC DNA]</scope>
    <source>
        <strain evidence="5 6">B-31</strain>
    </source>
</reference>
<feature type="region of interest" description="Disordered" evidence="4">
    <location>
        <begin position="80"/>
        <end position="99"/>
    </location>
</feature>
<dbReference type="PRINTS" id="PR00063">
    <property type="entry name" value="RIBOSOMALL27"/>
</dbReference>
<dbReference type="GO" id="GO:0005762">
    <property type="term" value="C:mitochondrial large ribosomal subunit"/>
    <property type="evidence" value="ECO:0007669"/>
    <property type="project" value="TreeGrafter"/>
</dbReference>
<evidence type="ECO:0000256" key="3">
    <source>
        <dbReference type="ARBA" id="ARBA00023274"/>
    </source>
</evidence>
<evidence type="ECO:0000313" key="5">
    <source>
        <dbReference type="EMBL" id="EWM28003.1"/>
    </source>
</evidence>
<evidence type="ECO:0000256" key="1">
    <source>
        <dbReference type="ARBA" id="ARBA00010797"/>
    </source>
</evidence>
<dbReference type="HAMAP" id="MF_00539">
    <property type="entry name" value="Ribosomal_bL27"/>
    <property type="match status" value="1"/>
</dbReference>
<dbReference type="GO" id="GO:0006412">
    <property type="term" value="P:translation"/>
    <property type="evidence" value="ECO:0007669"/>
    <property type="project" value="InterPro"/>
</dbReference>
<sequence>MSISSLPHGNDIYHLYLPVLTDVLSLWPSSGSMLSRIWSPSTWSSTRHLVHSGTPASNAAITSALRRSEMVWGGMSCRTATKKAGGSSKNGRDSPGQRLGVKKFGGQEVIAGNILVRQRGLTFKAGDGVGVGRDYTLFALRPGWVKFTYDVHSKKKYVRIAACSPHPHDQKAVSEVDEEEAVA</sequence>
<evidence type="ECO:0000256" key="2">
    <source>
        <dbReference type="ARBA" id="ARBA00022980"/>
    </source>
</evidence>
<dbReference type="PROSITE" id="PS00831">
    <property type="entry name" value="RIBOSOMAL_L27"/>
    <property type="match status" value="1"/>
</dbReference>
<evidence type="ECO:0000256" key="4">
    <source>
        <dbReference type="SAM" id="MobiDB-lite"/>
    </source>
</evidence>
<dbReference type="Proteomes" id="UP000019335">
    <property type="component" value="Chromosome 5"/>
</dbReference>
<dbReference type="InterPro" id="IPR001684">
    <property type="entry name" value="Ribosomal_bL27"/>
</dbReference>
<gene>
    <name evidence="5" type="ORF">Naga_100008g34</name>
</gene>
<dbReference type="PANTHER" id="PTHR15893:SF0">
    <property type="entry name" value="LARGE RIBOSOMAL SUBUNIT PROTEIN BL27M"/>
    <property type="match status" value="1"/>
</dbReference>
<evidence type="ECO:0000313" key="6">
    <source>
        <dbReference type="Proteomes" id="UP000019335"/>
    </source>
</evidence>
<dbReference type="NCBIfam" id="TIGR00062">
    <property type="entry name" value="L27"/>
    <property type="match status" value="1"/>
</dbReference>
<name>W7TX00_9STRA</name>
<dbReference type="FunFam" id="2.40.50.100:FF:000060">
    <property type="entry name" value="Apicoplast ribosomal protein L27"/>
    <property type="match status" value="1"/>
</dbReference>
<comment type="caution">
    <text evidence="5">The sequence shown here is derived from an EMBL/GenBank/DDBJ whole genome shotgun (WGS) entry which is preliminary data.</text>
</comment>
<organism evidence="5 6">
    <name type="scientific">Nannochloropsis gaditana</name>
    <dbReference type="NCBI Taxonomy" id="72520"/>
    <lineage>
        <taxon>Eukaryota</taxon>
        <taxon>Sar</taxon>
        <taxon>Stramenopiles</taxon>
        <taxon>Ochrophyta</taxon>
        <taxon>Eustigmatophyceae</taxon>
        <taxon>Eustigmatales</taxon>
        <taxon>Monodopsidaceae</taxon>
        <taxon>Nannochloropsis</taxon>
    </lineage>
</organism>
<keyword evidence="3" id="KW-0687">Ribonucleoprotein</keyword>
<accession>W7TX00</accession>
<comment type="similarity">
    <text evidence="1">Belongs to the bacterial ribosomal protein bL27 family.</text>
</comment>
<proteinExistence type="inferred from homology"/>
<keyword evidence="6" id="KW-1185">Reference proteome</keyword>
<dbReference type="Pfam" id="PF01016">
    <property type="entry name" value="Ribosomal_L27"/>
    <property type="match status" value="1"/>
</dbReference>
<protein>
    <submittedName>
        <fullName evidence="5">50s ribosomal protein l27</fullName>
    </submittedName>
</protein>
<dbReference type="InterPro" id="IPR018261">
    <property type="entry name" value="Ribosomal_bL27_CS"/>
</dbReference>
<keyword evidence="2 5" id="KW-0689">Ribosomal protein</keyword>
<dbReference type="AlphaFoldDB" id="W7TX00"/>
<dbReference type="SUPFAM" id="SSF110324">
    <property type="entry name" value="Ribosomal L27 protein-like"/>
    <property type="match status" value="1"/>
</dbReference>
<dbReference type="EMBL" id="AZIL01000356">
    <property type="protein sequence ID" value="EWM28003.1"/>
    <property type="molecule type" value="Genomic_DNA"/>
</dbReference>
<dbReference type="OrthoDB" id="1867012at2759"/>